<evidence type="ECO:0000313" key="4">
    <source>
        <dbReference type="Proteomes" id="UP000515856"/>
    </source>
</evidence>
<gene>
    <name evidence="3" type="ORF">H9Q80_14025</name>
</gene>
<feature type="domain" description="BFD-like [2Fe-2S]-binding" evidence="2">
    <location>
        <begin position="395"/>
        <end position="449"/>
    </location>
</feature>
<dbReference type="AlphaFoldDB" id="A0A7G9GKM8"/>
<dbReference type="InterPro" id="IPR006076">
    <property type="entry name" value="FAD-dep_OxRdtase"/>
</dbReference>
<dbReference type="Gene3D" id="3.30.9.10">
    <property type="entry name" value="D-Amino Acid Oxidase, subunit A, domain 2"/>
    <property type="match status" value="1"/>
</dbReference>
<protein>
    <submittedName>
        <fullName evidence="3">NAD(P)/FAD-dependent oxidoreductase</fullName>
    </submittedName>
</protein>
<dbReference type="Pfam" id="PF04324">
    <property type="entry name" value="Fer2_BFD"/>
    <property type="match status" value="1"/>
</dbReference>
<keyword evidence="4" id="KW-1185">Reference proteome</keyword>
<dbReference type="Gene3D" id="3.50.50.60">
    <property type="entry name" value="FAD/NAD(P)-binding domain"/>
    <property type="match status" value="1"/>
</dbReference>
<dbReference type="KEGG" id="ehn:H9Q80_14025"/>
<dbReference type="PANTHER" id="PTHR42720:SF1">
    <property type="entry name" value="GLYCEROL 3-PHOSPHATE OXIDASE"/>
    <property type="match status" value="1"/>
</dbReference>
<dbReference type="Gene3D" id="1.10.10.1100">
    <property type="entry name" value="BFD-like [2Fe-2S]-binding domain"/>
    <property type="match status" value="1"/>
</dbReference>
<dbReference type="Pfam" id="PF01266">
    <property type="entry name" value="DAO"/>
    <property type="match status" value="1"/>
</dbReference>
<sequence>MKIVIIGGGIIGCFLAHDLSRYDVDITLIERESDVCDEVSSANSAIIHAGYDPEEHTLKALLNKKGADMYPAICEQLNVDYKRIGAYVVAAGEEEEETLSILYERGTKRGIHMEWLTRDELLEKEPNISAQITKALSVPDTAIITPWEMGLTLIQEAVCNGLSLKLEENVVDIKRNGKQFHVITDKAHYDADIVINAAGLGSAKIMNMIEDTSLFDITPKRGQYFILSKHATDFVKHVLYPVPGKAGKGVLCVPTCHGNILLGPNSEILEEQDNGTSAQGLKEVREKLQKTVTNIPYGEIIHSYAGLRPCGNHNDFFIQASPISQNFIHLGCIDSPGLASAPAISAYVIEQLILPQHVLKQKELYRHYKRITPMKDLSSQQKAERIKKQSAFGHIICRCENISEQEVVDCIHEPCGARTIKEIKKRIRPGMGKCQGGFCEIEVAKILARELHIPLAEVRYDKTSYFMTNKGVSK</sequence>
<dbReference type="InterPro" id="IPR041854">
    <property type="entry name" value="BFD-like_2Fe2S-bd_dom_sf"/>
</dbReference>
<dbReference type="SUPFAM" id="SSF51905">
    <property type="entry name" value="FAD/NAD(P)-binding domain"/>
    <property type="match status" value="1"/>
</dbReference>
<dbReference type="CDD" id="cd19946">
    <property type="entry name" value="GlpA-like_Fer2_BFD-like"/>
    <property type="match status" value="1"/>
</dbReference>
<reference evidence="3 4" key="1">
    <citation type="submission" date="2020-08" db="EMBL/GenBank/DDBJ databases">
        <authorList>
            <person name="Liu C."/>
            <person name="Sun Q."/>
        </authorList>
    </citation>
    <scope>NUCLEOTIDE SEQUENCE [LARGE SCALE GENOMIC DNA]</scope>
    <source>
        <strain evidence="3 4">NSJ-61</strain>
    </source>
</reference>
<feature type="domain" description="FAD dependent oxidoreductase" evidence="1">
    <location>
        <begin position="2"/>
        <end position="350"/>
    </location>
</feature>
<proteinExistence type="predicted"/>
<dbReference type="Proteomes" id="UP000515856">
    <property type="component" value="Chromosome"/>
</dbReference>
<dbReference type="RefSeq" id="WP_117451861.1">
    <property type="nucleotide sequence ID" value="NZ_CP060636.1"/>
</dbReference>
<dbReference type="InterPro" id="IPR036188">
    <property type="entry name" value="FAD/NAD-bd_sf"/>
</dbReference>
<organism evidence="3 4">
    <name type="scientific">[Eubacterium] hominis</name>
    <dbReference type="NCBI Taxonomy" id="2764325"/>
    <lineage>
        <taxon>Bacteria</taxon>
        <taxon>Bacillati</taxon>
        <taxon>Bacillota</taxon>
        <taxon>Erysipelotrichia</taxon>
        <taxon>Erysipelotrichales</taxon>
        <taxon>Erysipelotrichaceae</taxon>
        <taxon>Amedibacillus</taxon>
    </lineage>
</organism>
<name>A0A7G9GKM8_9FIRM</name>
<evidence type="ECO:0000259" key="2">
    <source>
        <dbReference type="Pfam" id="PF04324"/>
    </source>
</evidence>
<dbReference type="InterPro" id="IPR052745">
    <property type="entry name" value="G3P_Oxidase/Oxidoreductase"/>
</dbReference>
<dbReference type="InterPro" id="IPR007419">
    <property type="entry name" value="BFD-like_2Fe2S-bd_dom"/>
</dbReference>
<dbReference type="EMBL" id="CP060636">
    <property type="protein sequence ID" value="QNM11360.1"/>
    <property type="molecule type" value="Genomic_DNA"/>
</dbReference>
<accession>A0A7G9GKM8</accession>
<dbReference type="SUPFAM" id="SSF54373">
    <property type="entry name" value="FAD-linked reductases, C-terminal domain"/>
    <property type="match status" value="1"/>
</dbReference>
<dbReference type="PANTHER" id="PTHR42720">
    <property type="entry name" value="GLYCEROL-3-PHOSPHATE DEHYDROGENASE"/>
    <property type="match status" value="1"/>
</dbReference>
<evidence type="ECO:0000259" key="1">
    <source>
        <dbReference type="Pfam" id="PF01266"/>
    </source>
</evidence>
<evidence type="ECO:0000313" key="3">
    <source>
        <dbReference type="EMBL" id="QNM11360.1"/>
    </source>
</evidence>